<feature type="transmembrane region" description="Helical" evidence="1">
    <location>
        <begin position="49"/>
        <end position="68"/>
    </location>
</feature>
<keyword evidence="1" id="KW-0812">Transmembrane</keyword>
<keyword evidence="3" id="KW-1185">Reference proteome</keyword>
<sequence length="167" mass="18494">MPHTSSTSSIIDDAFLFTFWTLQSLLVLGVLAFTTFIVLLLAAKSDPSFAFISWILFLILTIITLSLTCVEIHRYFSARGLSPKTYLLYQQVKTTLSLVIWTVLVICALIEPGSHSLGTENIVKAGVVCQIPFMIPLIYAARRVTSAGHTSEEDWSGQNDRAPLLRS</sequence>
<dbReference type="RefSeq" id="XP_031869284.1">
    <property type="nucleotide sequence ID" value="XM_032014603.1"/>
</dbReference>
<dbReference type="GeneID" id="43598829"/>
<comment type="caution">
    <text evidence="2">The sequence shown here is derived from an EMBL/GenBank/DDBJ whole genome shotgun (WGS) entry which is preliminary data.</text>
</comment>
<reference evidence="2 3" key="1">
    <citation type="journal article" date="2018" name="IMA Fungus">
        <title>IMA Genome-F 9: Draft genome sequence of Annulohypoxylon stygium, Aspergillus mulundensis, Berkeleyomyces basicola (syn. Thielaviopsis basicola), Ceratocystis smalleyi, two Cercospora beticola strains, Coleophoma cylindrospora, Fusarium fracticaudum, Phialophora cf. hyalina, and Morchella septimelata.</title>
        <authorList>
            <person name="Wingfield B.D."/>
            <person name="Bills G.F."/>
            <person name="Dong Y."/>
            <person name="Huang W."/>
            <person name="Nel W.J."/>
            <person name="Swalarsk-Parry B.S."/>
            <person name="Vaghefi N."/>
            <person name="Wilken P.M."/>
            <person name="An Z."/>
            <person name="de Beer Z.W."/>
            <person name="De Vos L."/>
            <person name="Chen L."/>
            <person name="Duong T.A."/>
            <person name="Gao Y."/>
            <person name="Hammerbacher A."/>
            <person name="Kikkert J.R."/>
            <person name="Li Y."/>
            <person name="Li H."/>
            <person name="Li K."/>
            <person name="Li Q."/>
            <person name="Liu X."/>
            <person name="Ma X."/>
            <person name="Naidoo K."/>
            <person name="Pethybridge S.J."/>
            <person name="Sun J."/>
            <person name="Steenkamp E.T."/>
            <person name="van der Nest M.A."/>
            <person name="van Wyk S."/>
            <person name="Wingfield M.J."/>
            <person name="Xiong C."/>
            <person name="Yue Q."/>
            <person name="Zhang X."/>
        </authorList>
    </citation>
    <scope>NUCLEOTIDE SEQUENCE [LARGE SCALE GENOMIC DNA]</scope>
    <source>
        <strain evidence="2 3">BP 5553</strain>
    </source>
</reference>
<dbReference type="AlphaFoldDB" id="A0A370TM85"/>
<feature type="transmembrane region" description="Helical" evidence="1">
    <location>
        <begin position="88"/>
        <end position="110"/>
    </location>
</feature>
<dbReference type="Proteomes" id="UP000254866">
    <property type="component" value="Unassembled WGS sequence"/>
</dbReference>
<keyword evidence="1" id="KW-0472">Membrane</keyword>
<name>A0A370TM85_9HELO</name>
<accession>A0A370TM85</accession>
<feature type="transmembrane region" description="Helical" evidence="1">
    <location>
        <begin position="20"/>
        <end position="42"/>
    </location>
</feature>
<protein>
    <submittedName>
        <fullName evidence="2">Uncharacterized protein</fullName>
    </submittedName>
</protein>
<gene>
    <name evidence="2" type="ORF">BP5553_05980</name>
</gene>
<dbReference type="EMBL" id="NPIC01000004">
    <property type="protein sequence ID" value="RDL36628.1"/>
    <property type="molecule type" value="Genomic_DNA"/>
</dbReference>
<proteinExistence type="predicted"/>
<evidence type="ECO:0000313" key="3">
    <source>
        <dbReference type="Proteomes" id="UP000254866"/>
    </source>
</evidence>
<evidence type="ECO:0000313" key="2">
    <source>
        <dbReference type="EMBL" id="RDL36628.1"/>
    </source>
</evidence>
<organism evidence="2 3">
    <name type="scientific">Venustampulla echinocandica</name>
    <dbReference type="NCBI Taxonomy" id="2656787"/>
    <lineage>
        <taxon>Eukaryota</taxon>
        <taxon>Fungi</taxon>
        <taxon>Dikarya</taxon>
        <taxon>Ascomycota</taxon>
        <taxon>Pezizomycotina</taxon>
        <taxon>Leotiomycetes</taxon>
        <taxon>Helotiales</taxon>
        <taxon>Pleuroascaceae</taxon>
        <taxon>Venustampulla</taxon>
    </lineage>
</organism>
<keyword evidence="1" id="KW-1133">Transmembrane helix</keyword>
<dbReference type="OrthoDB" id="10505829at2759"/>
<evidence type="ECO:0000256" key="1">
    <source>
        <dbReference type="SAM" id="Phobius"/>
    </source>
</evidence>